<reference evidence="1 2" key="1">
    <citation type="submission" date="2020-08" db="EMBL/GenBank/DDBJ databases">
        <title>Plant Genome Project.</title>
        <authorList>
            <person name="Zhang R.-G."/>
        </authorList>
    </citation>
    <scope>NUCLEOTIDE SEQUENCE [LARGE SCALE GENOMIC DNA]</scope>
    <source>
        <tissue evidence="1">Rhizome</tissue>
    </source>
</reference>
<dbReference type="Proteomes" id="UP000734854">
    <property type="component" value="Unassembled WGS sequence"/>
</dbReference>
<protein>
    <submittedName>
        <fullName evidence="1">Uncharacterized protein</fullName>
    </submittedName>
</protein>
<evidence type="ECO:0000313" key="1">
    <source>
        <dbReference type="EMBL" id="KAG6533583.1"/>
    </source>
</evidence>
<gene>
    <name evidence="1" type="ORF">ZIOFF_007458</name>
</gene>
<comment type="caution">
    <text evidence="1">The sequence shown here is derived from an EMBL/GenBank/DDBJ whole genome shotgun (WGS) entry which is preliminary data.</text>
</comment>
<keyword evidence="2" id="KW-1185">Reference proteome</keyword>
<proteinExistence type="predicted"/>
<accession>A0A8J5HQR3</accession>
<evidence type="ECO:0000313" key="2">
    <source>
        <dbReference type="Proteomes" id="UP000734854"/>
    </source>
</evidence>
<dbReference type="AlphaFoldDB" id="A0A8J5HQR3"/>
<sequence>MWDVGADGFDSMDMEGAAILEIANLSLDEPELESVLFTDEGDVGDETDMDVMALAFRDEGDEFGQAQLIRESADQYPSNFSQVLSDACSAVDSWHNSIKLQSENKNVEINCSLVNLVHMSLDHDQLCDAMHDNLLNSTFETTTLRMISNLSLQEKHALKSQSSSRSASV</sequence>
<organism evidence="1 2">
    <name type="scientific">Zingiber officinale</name>
    <name type="common">Ginger</name>
    <name type="synonym">Amomum zingiber</name>
    <dbReference type="NCBI Taxonomy" id="94328"/>
    <lineage>
        <taxon>Eukaryota</taxon>
        <taxon>Viridiplantae</taxon>
        <taxon>Streptophyta</taxon>
        <taxon>Embryophyta</taxon>
        <taxon>Tracheophyta</taxon>
        <taxon>Spermatophyta</taxon>
        <taxon>Magnoliopsida</taxon>
        <taxon>Liliopsida</taxon>
        <taxon>Zingiberales</taxon>
        <taxon>Zingiberaceae</taxon>
        <taxon>Zingiber</taxon>
    </lineage>
</organism>
<dbReference type="EMBL" id="JACMSC010000002">
    <property type="protein sequence ID" value="KAG6533583.1"/>
    <property type="molecule type" value="Genomic_DNA"/>
</dbReference>
<name>A0A8J5HQR3_ZINOF</name>